<proteinExistence type="predicted"/>
<evidence type="ECO:0000259" key="1">
    <source>
        <dbReference type="Pfam" id="PF14491"/>
    </source>
</evidence>
<dbReference type="EMBL" id="BMMF01000014">
    <property type="protein sequence ID" value="GGK49426.1"/>
    <property type="molecule type" value="Genomic_DNA"/>
</dbReference>
<dbReference type="Pfam" id="PF14491">
    <property type="entry name" value="DUF4435"/>
    <property type="match status" value="1"/>
</dbReference>
<name>A0A917V8M6_9HYPH</name>
<gene>
    <name evidence="2" type="ORF">GCM10011322_40570</name>
</gene>
<evidence type="ECO:0000313" key="2">
    <source>
        <dbReference type="EMBL" id="GGK49426.1"/>
    </source>
</evidence>
<keyword evidence="3" id="KW-1185">Reference proteome</keyword>
<accession>A0A917V8M6</accession>
<dbReference type="RefSeq" id="WP_188915094.1">
    <property type="nucleotide sequence ID" value="NZ_BMMF01000014.1"/>
</dbReference>
<dbReference type="InterPro" id="IPR029492">
    <property type="entry name" value="DUF4435"/>
</dbReference>
<sequence>MTRQSDGSTDFEQMLMKEQSNPNAGFVQLLLSDYDEKSVCIFVEGKDDPAFYFDFFSAWFPESSILFFPCGGRRGVIGVKSALAAYSLSVQPKAIYYLRDRDFDDVLGRRCEAEVYRTDYYSVESYFANGTFFSYLLRRFSAPAPNLNYLRSIEKQINDTLVKVSKVMLGPMALLAILRSKGVDFNFDKLKIDQIIDLSTANFRMQKRSMKMMMALELGNVSYSLKELMGVSRVMRKMDFKQWVRGKILSQVMRRICAYHLEQVEAKTGRSYRFLADMFGRLALQYSFGYLKRLDTLERYVHSAIKS</sequence>
<evidence type="ECO:0000313" key="3">
    <source>
        <dbReference type="Proteomes" id="UP000600449"/>
    </source>
</evidence>
<feature type="domain" description="DUF4435" evidence="1">
    <location>
        <begin position="39"/>
        <end position="258"/>
    </location>
</feature>
<protein>
    <recommendedName>
        <fullName evidence="1">DUF4435 domain-containing protein</fullName>
    </recommendedName>
</protein>
<dbReference type="Proteomes" id="UP000600449">
    <property type="component" value="Unassembled WGS sequence"/>
</dbReference>
<dbReference type="AlphaFoldDB" id="A0A917V8M6"/>
<organism evidence="2 3">
    <name type="scientific">Salinarimonas ramus</name>
    <dbReference type="NCBI Taxonomy" id="690164"/>
    <lineage>
        <taxon>Bacteria</taxon>
        <taxon>Pseudomonadati</taxon>
        <taxon>Pseudomonadota</taxon>
        <taxon>Alphaproteobacteria</taxon>
        <taxon>Hyphomicrobiales</taxon>
        <taxon>Salinarimonadaceae</taxon>
        <taxon>Salinarimonas</taxon>
    </lineage>
</organism>
<reference evidence="2 3" key="1">
    <citation type="journal article" date="2014" name="Int. J. Syst. Evol. Microbiol.">
        <title>Complete genome sequence of Corynebacterium casei LMG S-19264T (=DSM 44701T), isolated from a smear-ripened cheese.</title>
        <authorList>
            <consortium name="US DOE Joint Genome Institute (JGI-PGF)"/>
            <person name="Walter F."/>
            <person name="Albersmeier A."/>
            <person name="Kalinowski J."/>
            <person name="Ruckert C."/>
        </authorList>
    </citation>
    <scope>NUCLEOTIDE SEQUENCE [LARGE SCALE GENOMIC DNA]</scope>
    <source>
        <strain evidence="2 3">CGMCC 1.9161</strain>
    </source>
</reference>
<comment type="caution">
    <text evidence="2">The sequence shown here is derived from an EMBL/GenBank/DDBJ whole genome shotgun (WGS) entry which is preliminary data.</text>
</comment>